<name>A0A376FD45_ENTAS</name>
<gene>
    <name evidence="1" type="ORF">NCTC12123_02682</name>
</gene>
<reference evidence="1 2" key="1">
    <citation type="submission" date="2018-06" db="EMBL/GenBank/DDBJ databases">
        <authorList>
            <consortium name="Pathogen Informatics"/>
            <person name="Doyle S."/>
        </authorList>
    </citation>
    <scope>NUCLEOTIDE SEQUENCE [LARGE SCALE GENOMIC DNA]</scope>
    <source>
        <strain evidence="1 2">NCTC12123</strain>
    </source>
</reference>
<accession>A0A376FD45</accession>
<dbReference type="EMBL" id="UFYI01000007">
    <property type="protein sequence ID" value="STD21352.1"/>
    <property type="molecule type" value="Genomic_DNA"/>
</dbReference>
<proteinExistence type="predicted"/>
<sequence>MSRRPGLITAKVRVRQLSFRKLSFRASPRQNQTQATDAEFRELSEDEKRLVRVYRQFPSVEAKNMLLAFEMRYKQLYDFFLKYANTPQK</sequence>
<dbReference type="Proteomes" id="UP000255163">
    <property type="component" value="Unassembled WGS sequence"/>
</dbReference>
<organism evidence="1 2">
    <name type="scientific">Enterobacter asburiae</name>
    <dbReference type="NCBI Taxonomy" id="61645"/>
    <lineage>
        <taxon>Bacteria</taxon>
        <taxon>Pseudomonadati</taxon>
        <taxon>Pseudomonadota</taxon>
        <taxon>Gammaproteobacteria</taxon>
        <taxon>Enterobacterales</taxon>
        <taxon>Enterobacteriaceae</taxon>
        <taxon>Enterobacter</taxon>
        <taxon>Enterobacter cloacae complex</taxon>
    </lineage>
</organism>
<dbReference type="AlphaFoldDB" id="A0A376FD45"/>
<evidence type="ECO:0000313" key="2">
    <source>
        <dbReference type="Proteomes" id="UP000255163"/>
    </source>
</evidence>
<evidence type="ECO:0000313" key="1">
    <source>
        <dbReference type="EMBL" id="STD21352.1"/>
    </source>
</evidence>
<protein>
    <submittedName>
        <fullName evidence="1">Helix-turn-helix domain-containing protein</fullName>
    </submittedName>
</protein>